<feature type="non-terminal residue" evidence="2">
    <location>
        <position position="62"/>
    </location>
</feature>
<feature type="compositionally biased region" description="Low complexity" evidence="1">
    <location>
        <begin position="13"/>
        <end position="30"/>
    </location>
</feature>
<dbReference type="AlphaFoldDB" id="A0A8D6ZZT8"/>
<name>A0A8D6ZZT8_MUSAM</name>
<gene>
    <name evidence="2" type="ORF">GSMUA_276720.1</name>
</gene>
<protein>
    <submittedName>
        <fullName evidence="2">(wild Malaysian banana) hypothetical protein</fullName>
    </submittedName>
</protein>
<sequence>MAAPTAGVTAKDALAGPGAGASAARAPVAEAATTRTAQATFLISITRGGAVEKMRKRDLLVE</sequence>
<evidence type="ECO:0000313" key="2">
    <source>
        <dbReference type="EMBL" id="CAG1839495.1"/>
    </source>
</evidence>
<dbReference type="EMBL" id="HG996470">
    <property type="protein sequence ID" value="CAG1839495.1"/>
    <property type="molecule type" value="Genomic_DNA"/>
</dbReference>
<reference evidence="2" key="1">
    <citation type="submission" date="2021-03" db="EMBL/GenBank/DDBJ databases">
        <authorList>
            <consortium name="Genoscope - CEA"/>
            <person name="William W."/>
        </authorList>
    </citation>
    <scope>NUCLEOTIDE SEQUENCE</scope>
    <source>
        <strain evidence="2">Doubled-haploid Pahang</strain>
    </source>
</reference>
<organism evidence="2">
    <name type="scientific">Musa acuminata subsp. malaccensis</name>
    <name type="common">Wild banana</name>
    <name type="synonym">Musa malaccensis</name>
    <dbReference type="NCBI Taxonomy" id="214687"/>
    <lineage>
        <taxon>Eukaryota</taxon>
        <taxon>Viridiplantae</taxon>
        <taxon>Streptophyta</taxon>
        <taxon>Embryophyta</taxon>
        <taxon>Tracheophyta</taxon>
        <taxon>Spermatophyta</taxon>
        <taxon>Magnoliopsida</taxon>
        <taxon>Liliopsida</taxon>
        <taxon>Zingiberales</taxon>
        <taxon>Musaceae</taxon>
        <taxon>Musa</taxon>
    </lineage>
</organism>
<feature type="region of interest" description="Disordered" evidence="1">
    <location>
        <begin position="1"/>
        <end position="30"/>
    </location>
</feature>
<accession>A0A8D6ZZT8</accession>
<evidence type="ECO:0000256" key="1">
    <source>
        <dbReference type="SAM" id="MobiDB-lite"/>
    </source>
</evidence>
<proteinExistence type="predicted"/>